<dbReference type="Proteomes" id="UP000297700">
    <property type="component" value="Unassembled WGS sequence"/>
</dbReference>
<sequence length="96" mass="10668">MKTALLKAGFAAHLEIPFASHLEILCSFRFWSTAGESRRALNVAQLIKIRIEQMTLSARCKLRPLPLMLRAGSTVAEHAAFYGVQRSAKSILEIGR</sequence>
<dbReference type="RefSeq" id="WP_135162148.1">
    <property type="nucleotide sequence ID" value="NZ_SPQS01000002.1"/>
</dbReference>
<proteinExistence type="predicted"/>
<accession>A0A4Y9PGY9</accession>
<reference evidence="1 2" key="1">
    <citation type="submission" date="2019-03" db="EMBL/GenBank/DDBJ databases">
        <title>Bradyrhizobium strains diversity.</title>
        <authorList>
            <person name="Urquiaga M.C.O."/>
            <person name="Hungria M."/>
            <person name="Delamuta J.R.M."/>
            <person name="Klepa M.S."/>
        </authorList>
    </citation>
    <scope>NUCLEOTIDE SEQUENCE [LARGE SCALE GENOMIC DNA]</scope>
    <source>
        <strain evidence="1 2">CNPSo 3426</strain>
    </source>
</reference>
<name>A0A4Y9PGY9_9BRAD</name>
<gene>
    <name evidence="1" type="ORF">E4K64_03225</name>
</gene>
<protein>
    <submittedName>
        <fullName evidence="1">Uncharacterized protein</fullName>
    </submittedName>
</protein>
<organism evidence="1 2">
    <name type="scientific">Bradyrhizobium frederickii</name>
    <dbReference type="NCBI Taxonomy" id="2560054"/>
    <lineage>
        <taxon>Bacteria</taxon>
        <taxon>Pseudomonadati</taxon>
        <taxon>Pseudomonadota</taxon>
        <taxon>Alphaproteobacteria</taxon>
        <taxon>Hyphomicrobiales</taxon>
        <taxon>Nitrobacteraceae</taxon>
        <taxon>Bradyrhizobium</taxon>
    </lineage>
</organism>
<evidence type="ECO:0000313" key="2">
    <source>
        <dbReference type="Proteomes" id="UP000297700"/>
    </source>
</evidence>
<dbReference type="EMBL" id="SPQS01000002">
    <property type="protein sequence ID" value="TFV79684.1"/>
    <property type="molecule type" value="Genomic_DNA"/>
</dbReference>
<dbReference type="AlphaFoldDB" id="A0A4Y9PGY9"/>
<evidence type="ECO:0000313" key="1">
    <source>
        <dbReference type="EMBL" id="TFV79684.1"/>
    </source>
</evidence>
<comment type="caution">
    <text evidence="1">The sequence shown here is derived from an EMBL/GenBank/DDBJ whole genome shotgun (WGS) entry which is preliminary data.</text>
</comment>